<dbReference type="EMBL" id="MT144351">
    <property type="protein sequence ID" value="QJA52584.1"/>
    <property type="molecule type" value="Genomic_DNA"/>
</dbReference>
<dbReference type="AlphaFoldDB" id="A0A6H1ZYD7"/>
<proteinExistence type="predicted"/>
<sequence length="107" mass="12670">MHSLLQRLFKKRGIESVDQLDDDEKVNFNAWNAILSKEELTIKDIEKFCQSQVDLIENKWKDYNVLNNKKAECIPYHTVYKTLLMAINSPRSAREQCERQLLDLLNK</sequence>
<reference evidence="1" key="1">
    <citation type="submission" date="2020-03" db="EMBL/GenBank/DDBJ databases">
        <title>The deep terrestrial virosphere.</title>
        <authorList>
            <person name="Holmfeldt K."/>
            <person name="Nilsson E."/>
            <person name="Simone D."/>
            <person name="Lopez-Fernandez M."/>
            <person name="Wu X."/>
            <person name="de Brujin I."/>
            <person name="Lundin D."/>
            <person name="Andersson A."/>
            <person name="Bertilsson S."/>
            <person name="Dopson M."/>
        </authorList>
    </citation>
    <scope>NUCLEOTIDE SEQUENCE</scope>
    <source>
        <strain evidence="1">TM448A02821</strain>
    </source>
</reference>
<gene>
    <name evidence="1" type="ORF">TM448A02821_0008</name>
</gene>
<name>A0A6H1ZYD7_9ZZZZ</name>
<protein>
    <submittedName>
        <fullName evidence="1">Uncharacterized protein</fullName>
    </submittedName>
</protein>
<accession>A0A6H1ZYD7</accession>
<organism evidence="1">
    <name type="scientific">viral metagenome</name>
    <dbReference type="NCBI Taxonomy" id="1070528"/>
    <lineage>
        <taxon>unclassified sequences</taxon>
        <taxon>metagenomes</taxon>
        <taxon>organismal metagenomes</taxon>
    </lineage>
</organism>
<evidence type="ECO:0000313" key="1">
    <source>
        <dbReference type="EMBL" id="QJA52584.1"/>
    </source>
</evidence>